<evidence type="ECO:0000313" key="2">
    <source>
        <dbReference type="Proteomes" id="UP000095347"/>
    </source>
</evidence>
<sequence>MARECGFIIERNRLAQFRVQAAKGLHDCLGRAFGEFSGQFGGDHETAFALFQHQHGLGAVANDENAYWLVASLKDRYANHGVVTSLLMIKEGKTLRIDDWLSSCRVFSRTLEHFMFNQVLKLAPTLGVECIIGEFVPTERNSVFKNLYPQLGFQSDDKTGQWWRFEISDQNKMQKSYVTEEGDPGNEYPQQNL</sequence>
<reference evidence="2" key="1">
    <citation type="submission" date="2016-07" db="EMBL/GenBank/DDBJ databases">
        <authorList>
            <person name="Florea S."/>
            <person name="Webb J.S."/>
            <person name="Jaromczyk J."/>
            <person name="Schardl C.L."/>
        </authorList>
    </citation>
    <scope>NUCLEOTIDE SEQUENCE [LARGE SCALE GENOMIC DNA]</scope>
    <source>
        <strain evidence="2">MV-1</strain>
    </source>
</reference>
<accession>A0A1E5Q4K0</accession>
<dbReference type="AlphaFoldDB" id="A0A1E5Q4K0"/>
<evidence type="ECO:0008006" key="3">
    <source>
        <dbReference type="Google" id="ProtNLM"/>
    </source>
</evidence>
<comment type="caution">
    <text evidence="1">The sequence shown here is derived from an EMBL/GenBank/DDBJ whole genome shotgun (WGS) entry which is preliminary data.</text>
</comment>
<keyword evidence="2" id="KW-1185">Reference proteome</keyword>
<proteinExistence type="predicted"/>
<organism evidence="1 2">
    <name type="scientific">Magnetovibrio blakemorei</name>
    <dbReference type="NCBI Taxonomy" id="28181"/>
    <lineage>
        <taxon>Bacteria</taxon>
        <taxon>Pseudomonadati</taxon>
        <taxon>Pseudomonadota</taxon>
        <taxon>Alphaproteobacteria</taxon>
        <taxon>Rhodospirillales</taxon>
        <taxon>Magnetovibrionaceae</taxon>
        <taxon>Magnetovibrio</taxon>
    </lineage>
</organism>
<dbReference type="STRING" id="28181.BEN30_16030"/>
<evidence type="ECO:0000313" key="1">
    <source>
        <dbReference type="EMBL" id="OEJ64779.1"/>
    </source>
</evidence>
<dbReference type="EMBL" id="MCGG01000063">
    <property type="protein sequence ID" value="OEJ64779.1"/>
    <property type="molecule type" value="Genomic_DNA"/>
</dbReference>
<dbReference type="Proteomes" id="UP000095347">
    <property type="component" value="Unassembled WGS sequence"/>
</dbReference>
<gene>
    <name evidence="1" type="ORF">BEN30_16030</name>
</gene>
<name>A0A1E5Q4K0_9PROT</name>
<protein>
    <recommendedName>
        <fullName evidence="3">N-acetyltransferase domain-containing protein</fullName>
    </recommendedName>
</protein>